<keyword evidence="7" id="KW-1185">Reference proteome</keyword>
<dbReference type="Pfam" id="PF00296">
    <property type="entry name" value="Bac_luciferase"/>
    <property type="match status" value="1"/>
</dbReference>
<dbReference type="PANTHER" id="PTHR42847">
    <property type="entry name" value="ALKANESULFONATE MONOOXYGENASE"/>
    <property type="match status" value="1"/>
</dbReference>
<keyword evidence="3" id="KW-0560">Oxidoreductase</keyword>
<name>A0ABP8TGM4_9ACTN</name>
<keyword evidence="4" id="KW-0503">Monooxygenase</keyword>
<evidence type="ECO:0000256" key="1">
    <source>
        <dbReference type="ARBA" id="ARBA00022630"/>
    </source>
</evidence>
<gene>
    <name evidence="6" type="ORF">GCM10023195_21360</name>
</gene>
<evidence type="ECO:0000256" key="2">
    <source>
        <dbReference type="ARBA" id="ARBA00022643"/>
    </source>
</evidence>
<accession>A0ABP8TGM4</accession>
<dbReference type="RefSeq" id="WP_345352223.1">
    <property type="nucleotide sequence ID" value="NZ_BAABHJ010000005.1"/>
</dbReference>
<feature type="domain" description="Luciferase-like" evidence="5">
    <location>
        <begin position="1"/>
        <end position="243"/>
    </location>
</feature>
<dbReference type="InterPro" id="IPR050172">
    <property type="entry name" value="SsuD_RutA_monooxygenase"/>
</dbReference>
<comment type="caution">
    <text evidence="6">The sequence shown here is derived from an EMBL/GenBank/DDBJ whole genome shotgun (WGS) entry which is preliminary data.</text>
</comment>
<dbReference type="InterPro" id="IPR011251">
    <property type="entry name" value="Luciferase-like_dom"/>
</dbReference>
<evidence type="ECO:0000313" key="6">
    <source>
        <dbReference type="EMBL" id="GAA4606049.1"/>
    </source>
</evidence>
<sequence length="306" mass="33674">MRFAISIPQFSGDGEFDPAAFRAYVVRAEELGFHSGWTQEQVLGSMPNLGPIETMTYAAACTERLRLGCAVFVSTLHNPLHLAKSISTLDQLSRGRLEVGVGTGGRGRAFAAFGVDTDAFVARFTEGIRLMKACWTEPEIAFPGRFWQLDGQAMEPKPFQKPYPPLWFGGNHPNALRRAVRYGDGFFGAGSQTTAQFADQTRVVREALDEAGRDPGDFRIAKRVYIAVDDDAARARRRMTDALNQVYGRSGGDELTPVAVFGPPDECVTRLREVADAGAEMILFTTLFDEAEQMERLAAEVMPHLS</sequence>
<protein>
    <submittedName>
        <fullName evidence="6">LLM class flavin-dependent oxidoreductase</fullName>
    </submittedName>
</protein>
<dbReference type="EMBL" id="BAABHJ010000005">
    <property type="protein sequence ID" value="GAA4606049.1"/>
    <property type="molecule type" value="Genomic_DNA"/>
</dbReference>
<dbReference type="NCBIfam" id="TIGR03619">
    <property type="entry name" value="F420_Rv2161c"/>
    <property type="match status" value="1"/>
</dbReference>
<dbReference type="InterPro" id="IPR019921">
    <property type="entry name" value="Lucif-like_OxRdtase_Rv2161c"/>
</dbReference>
<dbReference type="Gene3D" id="3.20.20.30">
    <property type="entry name" value="Luciferase-like domain"/>
    <property type="match status" value="1"/>
</dbReference>
<evidence type="ECO:0000256" key="3">
    <source>
        <dbReference type="ARBA" id="ARBA00023002"/>
    </source>
</evidence>
<dbReference type="Proteomes" id="UP001500212">
    <property type="component" value="Unassembled WGS sequence"/>
</dbReference>
<keyword evidence="1" id="KW-0285">Flavoprotein</keyword>
<evidence type="ECO:0000259" key="5">
    <source>
        <dbReference type="Pfam" id="PF00296"/>
    </source>
</evidence>
<reference evidence="7" key="1">
    <citation type="journal article" date="2019" name="Int. J. Syst. Evol. Microbiol.">
        <title>The Global Catalogue of Microorganisms (GCM) 10K type strain sequencing project: providing services to taxonomists for standard genome sequencing and annotation.</title>
        <authorList>
            <consortium name="The Broad Institute Genomics Platform"/>
            <consortium name="The Broad Institute Genome Sequencing Center for Infectious Disease"/>
            <person name="Wu L."/>
            <person name="Ma J."/>
        </authorList>
    </citation>
    <scope>NUCLEOTIDE SEQUENCE [LARGE SCALE GENOMIC DNA]</scope>
    <source>
        <strain evidence="7">JCM 17938</strain>
    </source>
</reference>
<proteinExistence type="predicted"/>
<dbReference type="PANTHER" id="PTHR42847:SF4">
    <property type="entry name" value="ALKANESULFONATE MONOOXYGENASE-RELATED"/>
    <property type="match status" value="1"/>
</dbReference>
<evidence type="ECO:0000313" key="7">
    <source>
        <dbReference type="Proteomes" id="UP001500212"/>
    </source>
</evidence>
<keyword evidence="2" id="KW-0288">FMN</keyword>
<dbReference type="InterPro" id="IPR036661">
    <property type="entry name" value="Luciferase-like_sf"/>
</dbReference>
<evidence type="ECO:0000256" key="4">
    <source>
        <dbReference type="ARBA" id="ARBA00023033"/>
    </source>
</evidence>
<organism evidence="6 7">
    <name type="scientific">Actinoallomurus liliacearum</name>
    <dbReference type="NCBI Taxonomy" id="1080073"/>
    <lineage>
        <taxon>Bacteria</taxon>
        <taxon>Bacillati</taxon>
        <taxon>Actinomycetota</taxon>
        <taxon>Actinomycetes</taxon>
        <taxon>Streptosporangiales</taxon>
        <taxon>Thermomonosporaceae</taxon>
        <taxon>Actinoallomurus</taxon>
    </lineage>
</organism>
<dbReference type="SUPFAM" id="SSF51679">
    <property type="entry name" value="Bacterial luciferase-like"/>
    <property type="match status" value="1"/>
</dbReference>